<dbReference type="PANTHER" id="PTHR48078:SF6">
    <property type="entry name" value="L-THREONINE DEHYDRATASE CATABOLIC TDCB"/>
    <property type="match status" value="1"/>
</dbReference>
<organism evidence="6 7">
    <name type="scientific">Streptomyces aquilus</name>
    <dbReference type="NCBI Taxonomy" id="2548456"/>
    <lineage>
        <taxon>Bacteria</taxon>
        <taxon>Bacillati</taxon>
        <taxon>Actinomycetota</taxon>
        <taxon>Actinomycetes</taxon>
        <taxon>Kitasatosporales</taxon>
        <taxon>Streptomycetaceae</taxon>
        <taxon>Streptomyces</taxon>
    </lineage>
</organism>
<dbReference type="Proteomes" id="UP000280197">
    <property type="component" value="Chromosome"/>
</dbReference>
<reference evidence="6 7" key="1">
    <citation type="submission" date="2018-12" db="EMBL/GenBank/DDBJ databases">
        <authorList>
            <person name="Li K."/>
        </authorList>
    </citation>
    <scope>NUCLEOTIDE SEQUENCE [LARGE SCALE GENOMIC DNA]</scope>
    <source>
        <strain evidence="7">CR22</strain>
    </source>
</reference>
<dbReference type="EMBL" id="CP034463">
    <property type="protein sequence ID" value="AZP22634.1"/>
    <property type="molecule type" value="Genomic_DNA"/>
</dbReference>
<dbReference type="KEGG" id="saqu:EJC51_45220"/>
<accession>A0A3S9IE25</accession>
<dbReference type="InterPro" id="IPR001926">
    <property type="entry name" value="TrpB-like_PALP"/>
</dbReference>
<evidence type="ECO:0000256" key="2">
    <source>
        <dbReference type="ARBA" id="ARBA00022898"/>
    </source>
</evidence>
<gene>
    <name evidence="6" type="ORF">EJC51_45220</name>
</gene>
<feature type="domain" description="Tryptophan synthase beta chain-like PALP" evidence="5">
    <location>
        <begin position="40"/>
        <end position="316"/>
    </location>
</feature>
<dbReference type="GO" id="GO:0006565">
    <property type="term" value="P:L-serine catabolic process"/>
    <property type="evidence" value="ECO:0007669"/>
    <property type="project" value="TreeGrafter"/>
</dbReference>
<evidence type="ECO:0000256" key="4">
    <source>
        <dbReference type="SAM" id="MobiDB-lite"/>
    </source>
</evidence>
<dbReference type="Pfam" id="PF00291">
    <property type="entry name" value="PALP"/>
    <property type="match status" value="1"/>
</dbReference>
<dbReference type="AlphaFoldDB" id="A0A3S9IE25"/>
<sequence length="338" mass="33947">MSTPTATGHHTALGTRPATTRALGPVHGPAELAVAAARIAPYIVRTPLLPGPVTTACGPYLLLKAEHRQIGGSFKTRGAANAVLALGAERVVTGSSGNHGIALARIARTLGLELTVVLAAGAAPAKAAAIRALGARTVQVGGGVAEREDRARALAETTGAVLVPSSDHPLVIAGQGTVGTELLTDAPDTETVYVPVGGGGLLAGVCLAATAHPVRVVGVEPALTPRYARSLAAGHPVQLPPSDTVADGLRGQRPGHLTYPIIRDRVDDLIAVGEAEILAAAALLRRHGVDAEPSGAVALAGALRAGRRETAVAVVSGGNTAARLHTCTAPTTFPEDTP</sequence>
<dbReference type="InterPro" id="IPR036052">
    <property type="entry name" value="TrpB-like_PALP_sf"/>
</dbReference>
<dbReference type="GO" id="GO:0006567">
    <property type="term" value="P:L-threonine catabolic process"/>
    <property type="evidence" value="ECO:0007669"/>
    <property type="project" value="TreeGrafter"/>
</dbReference>
<evidence type="ECO:0000313" key="6">
    <source>
        <dbReference type="EMBL" id="AZP22634.1"/>
    </source>
</evidence>
<feature type="region of interest" description="Disordered" evidence="4">
    <location>
        <begin position="1"/>
        <end position="21"/>
    </location>
</feature>
<evidence type="ECO:0000256" key="3">
    <source>
        <dbReference type="ARBA" id="ARBA00023239"/>
    </source>
</evidence>
<evidence type="ECO:0000256" key="1">
    <source>
        <dbReference type="ARBA" id="ARBA00001933"/>
    </source>
</evidence>
<dbReference type="Gene3D" id="3.40.50.1100">
    <property type="match status" value="2"/>
</dbReference>
<name>A0A3S9IE25_9ACTN</name>
<dbReference type="InterPro" id="IPR050147">
    <property type="entry name" value="Ser/Thr_Dehydratase"/>
</dbReference>
<dbReference type="GO" id="GO:0003941">
    <property type="term" value="F:L-serine ammonia-lyase activity"/>
    <property type="evidence" value="ECO:0007669"/>
    <property type="project" value="TreeGrafter"/>
</dbReference>
<evidence type="ECO:0000259" key="5">
    <source>
        <dbReference type="Pfam" id="PF00291"/>
    </source>
</evidence>
<evidence type="ECO:0000313" key="7">
    <source>
        <dbReference type="Proteomes" id="UP000280197"/>
    </source>
</evidence>
<proteinExistence type="predicted"/>
<keyword evidence="3" id="KW-0456">Lyase</keyword>
<protein>
    <submittedName>
        <fullName evidence="6">Pyridoxal-phosphate dependent enzyme</fullName>
    </submittedName>
</protein>
<comment type="cofactor">
    <cofactor evidence="1">
        <name>pyridoxal 5'-phosphate</name>
        <dbReference type="ChEBI" id="CHEBI:597326"/>
    </cofactor>
</comment>
<keyword evidence="7" id="KW-1185">Reference proteome</keyword>
<dbReference type="RefSeq" id="WP_126276436.1">
    <property type="nucleotide sequence ID" value="NZ_CP034463.1"/>
</dbReference>
<dbReference type="SUPFAM" id="SSF53686">
    <property type="entry name" value="Tryptophan synthase beta subunit-like PLP-dependent enzymes"/>
    <property type="match status" value="1"/>
</dbReference>
<dbReference type="GO" id="GO:0009097">
    <property type="term" value="P:isoleucine biosynthetic process"/>
    <property type="evidence" value="ECO:0007669"/>
    <property type="project" value="TreeGrafter"/>
</dbReference>
<dbReference type="PANTHER" id="PTHR48078">
    <property type="entry name" value="THREONINE DEHYDRATASE, MITOCHONDRIAL-RELATED"/>
    <property type="match status" value="1"/>
</dbReference>
<keyword evidence="2" id="KW-0663">Pyridoxal phosphate</keyword>
<dbReference type="GO" id="GO:0004794">
    <property type="term" value="F:threonine deaminase activity"/>
    <property type="evidence" value="ECO:0007669"/>
    <property type="project" value="TreeGrafter"/>
</dbReference>